<dbReference type="Gene3D" id="1.10.3210.10">
    <property type="entry name" value="Hypothetical protein af1432"/>
    <property type="match status" value="1"/>
</dbReference>
<accession>L0EJT1</accession>
<evidence type="ECO:0000256" key="1">
    <source>
        <dbReference type="SAM" id="MobiDB-lite"/>
    </source>
</evidence>
<gene>
    <name evidence="3" type="ordered locus">Theco_4044</name>
</gene>
<geneLocation type="plasmid" evidence="3 4">
    <name>pTHECO01</name>
</geneLocation>
<name>L0EJT1_THECK</name>
<dbReference type="Proteomes" id="UP000010795">
    <property type="component" value="Plasmid pTHECO01"/>
</dbReference>
<dbReference type="AlphaFoldDB" id="L0EJT1"/>
<feature type="domain" description="HD-GYP" evidence="2">
    <location>
        <begin position="122"/>
        <end position="317"/>
    </location>
</feature>
<keyword evidence="4" id="KW-1185">Reference proteome</keyword>
<organism evidence="3 4">
    <name type="scientific">Thermobacillus composti (strain DSM 18247 / JCM 13945 / KWC4)</name>
    <dbReference type="NCBI Taxonomy" id="717605"/>
    <lineage>
        <taxon>Bacteria</taxon>
        <taxon>Bacillati</taxon>
        <taxon>Bacillota</taxon>
        <taxon>Bacilli</taxon>
        <taxon>Bacillales</taxon>
        <taxon>Paenibacillaceae</taxon>
        <taxon>Thermobacillus</taxon>
    </lineage>
</organism>
<feature type="compositionally biased region" description="Basic and acidic residues" evidence="1">
    <location>
        <begin position="60"/>
        <end position="82"/>
    </location>
</feature>
<keyword evidence="3" id="KW-0614">Plasmid</keyword>
<dbReference type="InterPro" id="IPR037522">
    <property type="entry name" value="HD_GYP_dom"/>
</dbReference>
<protein>
    <submittedName>
        <fullName evidence="3">HD-GYP domain-containing protein</fullName>
    </submittedName>
</protein>
<dbReference type="InterPro" id="IPR003607">
    <property type="entry name" value="HD/PDEase_dom"/>
</dbReference>
<dbReference type="eggNOG" id="COG2206">
    <property type="taxonomic scope" value="Bacteria"/>
</dbReference>
<feature type="region of interest" description="Disordered" evidence="1">
    <location>
        <begin position="54"/>
        <end position="82"/>
    </location>
</feature>
<dbReference type="PANTHER" id="PTHR43155:SF2">
    <property type="entry name" value="CYCLIC DI-GMP PHOSPHODIESTERASE PA4108"/>
    <property type="match status" value="1"/>
</dbReference>
<dbReference type="EMBL" id="CP003256">
    <property type="protein sequence ID" value="AGA60046.1"/>
    <property type="molecule type" value="Genomic_DNA"/>
</dbReference>
<evidence type="ECO:0000313" key="3">
    <source>
        <dbReference type="EMBL" id="AGA60046.1"/>
    </source>
</evidence>
<dbReference type="HOGENOM" id="CLU_1712405_0_0_9"/>
<dbReference type="KEGG" id="tco:Theco_4044"/>
<dbReference type="SUPFAM" id="SSF109604">
    <property type="entry name" value="HD-domain/PDEase-like"/>
    <property type="match status" value="1"/>
</dbReference>
<reference evidence="4" key="1">
    <citation type="submission" date="2012-01" db="EMBL/GenBank/DDBJ databases">
        <title>Complete sequence of plasmid of Thermobacillus composti KWC4.</title>
        <authorList>
            <person name="Lucas S."/>
            <person name="Han J."/>
            <person name="Lapidus A."/>
            <person name="Cheng J.-F."/>
            <person name="Goodwin L."/>
            <person name="Pitluck S."/>
            <person name="Peters L."/>
            <person name="Ovchinnikova G."/>
            <person name="Teshima H."/>
            <person name="Detter J.C."/>
            <person name="Han C."/>
            <person name="Tapia R."/>
            <person name="Land M."/>
            <person name="Hauser L."/>
            <person name="Kyrpides N."/>
            <person name="Ivanova N."/>
            <person name="Pagani I."/>
            <person name="Anderson I."/>
            <person name="Woyke T."/>
        </authorList>
    </citation>
    <scope>NUCLEOTIDE SEQUENCE [LARGE SCALE GENOMIC DNA]</scope>
    <source>
        <strain evidence="4">DSM 18247 / JCM 13945 / KWC4</strain>
        <plasmid evidence="4">Plasmid pTHECO01</plasmid>
    </source>
</reference>
<sequence>MEHSQLIGKRLKKGVFTKQGILLVPPGIILTEKHISKMKNFKINIDDIELETFEVNHPSPSKEPRTQEEEKKVSEPPPNHETDIRKLVNQVGISLKGIEEYIYKNGKVPVQNTEETIVPMIRQATKNKNLFKLFSTLKEEGYFRYKHSIGVASVATMLGKWLNLSDDELNLLTTAATLYDIGAVKLPSTILHQKTRYTPNEYEIVKQHTIMGYELLKESGVNPRIALVALQHHERCDGSGYPSKIKGAEIDRLSKIISIVDVYLALISDRPHRKALPFYEAIEYINISITHNRFDTQIGMTFLNRLMEAQVGSEVILTDQRRGKILIVNPNYPTRPLIAADNEVIDLSKEKTIKIGEIIG</sequence>
<dbReference type="PANTHER" id="PTHR43155">
    <property type="entry name" value="CYCLIC DI-GMP PHOSPHODIESTERASE PA4108-RELATED"/>
    <property type="match status" value="1"/>
</dbReference>
<evidence type="ECO:0000313" key="4">
    <source>
        <dbReference type="Proteomes" id="UP000010795"/>
    </source>
</evidence>
<proteinExistence type="predicted"/>
<evidence type="ECO:0000259" key="2">
    <source>
        <dbReference type="PROSITE" id="PS51832"/>
    </source>
</evidence>
<dbReference type="CDD" id="cd00077">
    <property type="entry name" value="HDc"/>
    <property type="match status" value="1"/>
</dbReference>
<dbReference type="Pfam" id="PF13487">
    <property type="entry name" value="HD_5"/>
    <property type="match status" value="1"/>
</dbReference>
<dbReference type="PROSITE" id="PS51832">
    <property type="entry name" value="HD_GYP"/>
    <property type="match status" value="1"/>
</dbReference>